<sequence>MMTKILLLVISLVMPNLQLVMAPMSYKTATKWVIRENSSLRVKGSTNVNQFSCAISSYPKTDTVTISTERGSPMVLSGRVRLDVKNFDCNNMMMTRELRKTLKEDKFPYLHVAFLSLKEIPLTNQTDNIVKGIVEIEIAGVKKKFEISYQLKNNKDQITLLGCQTINFSDFNLTPPKKMGKLIQAKDKLSVIFELHLQLVKPL</sequence>
<feature type="signal peptide" evidence="1">
    <location>
        <begin position="1"/>
        <end position="22"/>
    </location>
</feature>
<feature type="domain" description="Lipid/polyisoprenoid-binding YceI-like" evidence="2">
    <location>
        <begin position="64"/>
        <end position="193"/>
    </location>
</feature>
<dbReference type="RefSeq" id="WP_136838385.1">
    <property type="nucleotide sequence ID" value="NZ_SWBR01000001.1"/>
</dbReference>
<dbReference type="Gene3D" id="2.40.128.110">
    <property type="entry name" value="Lipid/polyisoprenoid-binding, YceI-like"/>
    <property type="match status" value="1"/>
</dbReference>
<gene>
    <name evidence="3" type="ORF">FA048_01860</name>
</gene>
<name>A0A4U1CYH9_9SPHI</name>
<dbReference type="OrthoDB" id="9794147at2"/>
<dbReference type="Pfam" id="PF04264">
    <property type="entry name" value="YceI"/>
    <property type="match status" value="1"/>
</dbReference>
<dbReference type="EMBL" id="SWBR01000001">
    <property type="protein sequence ID" value="TKC12388.1"/>
    <property type="molecule type" value="Genomic_DNA"/>
</dbReference>
<dbReference type="AlphaFoldDB" id="A0A4U1CYH9"/>
<dbReference type="SUPFAM" id="SSF101874">
    <property type="entry name" value="YceI-like"/>
    <property type="match status" value="1"/>
</dbReference>
<dbReference type="InterPro" id="IPR036761">
    <property type="entry name" value="TTHA0802/YceI-like_sf"/>
</dbReference>
<dbReference type="Proteomes" id="UP000309488">
    <property type="component" value="Unassembled WGS sequence"/>
</dbReference>
<evidence type="ECO:0000259" key="2">
    <source>
        <dbReference type="Pfam" id="PF04264"/>
    </source>
</evidence>
<evidence type="ECO:0000313" key="4">
    <source>
        <dbReference type="Proteomes" id="UP000309488"/>
    </source>
</evidence>
<organism evidence="3 4">
    <name type="scientific">Pedobacter polaris</name>
    <dbReference type="NCBI Taxonomy" id="2571273"/>
    <lineage>
        <taxon>Bacteria</taxon>
        <taxon>Pseudomonadati</taxon>
        <taxon>Bacteroidota</taxon>
        <taxon>Sphingobacteriia</taxon>
        <taxon>Sphingobacteriales</taxon>
        <taxon>Sphingobacteriaceae</taxon>
        <taxon>Pedobacter</taxon>
    </lineage>
</organism>
<comment type="caution">
    <text evidence="3">The sequence shown here is derived from an EMBL/GenBank/DDBJ whole genome shotgun (WGS) entry which is preliminary data.</text>
</comment>
<keyword evidence="4" id="KW-1185">Reference proteome</keyword>
<keyword evidence="1" id="KW-0732">Signal</keyword>
<protein>
    <submittedName>
        <fullName evidence="3">YceI family protein</fullName>
    </submittedName>
</protein>
<evidence type="ECO:0000256" key="1">
    <source>
        <dbReference type="SAM" id="SignalP"/>
    </source>
</evidence>
<dbReference type="InterPro" id="IPR007372">
    <property type="entry name" value="Lipid/polyisoprenoid-bd_YceI"/>
</dbReference>
<evidence type="ECO:0000313" key="3">
    <source>
        <dbReference type="EMBL" id="TKC12388.1"/>
    </source>
</evidence>
<accession>A0A4U1CYH9</accession>
<reference evidence="3 4" key="1">
    <citation type="submission" date="2019-04" db="EMBL/GenBank/DDBJ databases">
        <title>Pedobacter sp. RP-3-22 sp. nov., isolated from Arctic soil.</title>
        <authorList>
            <person name="Dahal R.H."/>
            <person name="Kim D.-U."/>
        </authorList>
    </citation>
    <scope>NUCLEOTIDE SEQUENCE [LARGE SCALE GENOMIC DNA]</scope>
    <source>
        <strain evidence="3 4">RP-3-22</strain>
    </source>
</reference>
<proteinExistence type="predicted"/>
<feature type="chain" id="PRO_5020279942" evidence="1">
    <location>
        <begin position="23"/>
        <end position="203"/>
    </location>
</feature>